<dbReference type="AlphaFoldDB" id="A0A9W7FH12"/>
<keyword evidence="1" id="KW-0732">Signal</keyword>
<proteinExistence type="predicted"/>
<feature type="chain" id="PRO_5040868243" description="DUF1995 domain-containing protein" evidence="1">
    <location>
        <begin position="18"/>
        <end position="315"/>
    </location>
</feature>
<comment type="caution">
    <text evidence="3">The sequence shown here is derived from an EMBL/GenBank/DDBJ whole genome shotgun (WGS) entry which is preliminary data.</text>
</comment>
<dbReference type="OrthoDB" id="199922at2759"/>
<dbReference type="InterPro" id="IPR018962">
    <property type="entry name" value="DUF1995"/>
</dbReference>
<evidence type="ECO:0000313" key="4">
    <source>
        <dbReference type="Proteomes" id="UP001165122"/>
    </source>
</evidence>
<evidence type="ECO:0000256" key="1">
    <source>
        <dbReference type="SAM" id="SignalP"/>
    </source>
</evidence>
<sequence length="315" mass="35103">MFLHILLGLLLLPPSFTLTPLPPNISPYSPPNPSATSSSILDMISGVVTASRGELRKIEIEFPPLLLNSKSTFDDYDNIQELDANKDFTVKLASYNEDLKRLGKSCWLLYPDLKELETTSLEFPGKTYKICTATTLESSTQHFSPNYLNPWGVTASKFVSGLIYDKSKTTKTSLGDTSYLPDLNSTPEPEYIIAIQPGNGGPVEDWINLSTLTSSCDSAICIINGALDKVKSSYYPDVFFPKLAKVKGGYEEFESGFYLKAVSDKGVFGWLFRVWPEEWQVVKQTKVGEEVIDEIVWSGDARPNYQETVDYLLKG</sequence>
<dbReference type="Proteomes" id="UP001165122">
    <property type="component" value="Unassembled WGS sequence"/>
</dbReference>
<dbReference type="InterPro" id="IPR044687">
    <property type="entry name" value="LPA3"/>
</dbReference>
<feature type="signal peptide" evidence="1">
    <location>
        <begin position="1"/>
        <end position="17"/>
    </location>
</feature>
<evidence type="ECO:0000259" key="2">
    <source>
        <dbReference type="Pfam" id="PF09353"/>
    </source>
</evidence>
<evidence type="ECO:0000313" key="3">
    <source>
        <dbReference type="EMBL" id="GMI11940.1"/>
    </source>
</evidence>
<reference evidence="4" key="1">
    <citation type="journal article" date="2023" name="Commun. Biol.">
        <title>Genome analysis of Parmales, the sister group of diatoms, reveals the evolutionary specialization of diatoms from phago-mixotrophs to photoautotrophs.</title>
        <authorList>
            <person name="Ban H."/>
            <person name="Sato S."/>
            <person name="Yoshikawa S."/>
            <person name="Yamada K."/>
            <person name="Nakamura Y."/>
            <person name="Ichinomiya M."/>
            <person name="Sato N."/>
            <person name="Blanc-Mathieu R."/>
            <person name="Endo H."/>
            <person name="Kuwata A."/>
            <person name="Ogata H."/>
        </authorList>
    </citation>
    <scope>NUCLEOTIDE SEQUENCE [LARGE SCALE GENOMIC DNA]</scope>
    <source>
        <strain evidence="4">NIES 3700</strain>
    </source>
</reference>
<name>A0A9W7FH12_9STRA</name>
<keyword evidence="4" id="KW-1185">Reference proteome</keyword>
<dbReference type="Pfam" id="PF09353">
    <property type="entry name" value="DUF1995"/>
    <property type="match status" value="1"/>
</dbReference>
<dbReference type="PANTHER" id="PTHR34051:SF2">
    <property type="entry name" value="PROTEIN LPA3"/>
    <property type="match status" value="1"/>
</dbReference>
<feature type="domain" description="DUF1995" evidence="2">
    <location>
        <begin position="37"/>
        <end position="308"/>
    </location>
</feature>
<accession>A0A9W7FH12</accession>
<dbReference type="EMBL" id="BRXW01000169">
    <property type="protein sequence ID" value="GMI11940.1"/>
    <property type="molecule type" value="Genomic_DNA"/>
</dbReference>
<organism evidence="3 4">
    <name type="scientific">Triparma laevis f. longispina</name>
    <dbReference type="NCBI Taxonomy" id="1714387"/>
    <lineage>
        <taxon>Eukaryota</taxon>
        <taxon>Sar</taxon>
        <taxon>Stramenopiles</taxon>
        <taxon>Ochrophyta</taxon>
        <taxon>Bolidophyceae</taxon>
        <taxon>Parmales</taxon>
        <taxon>Triparmaceae</taxon>
        <taxon>Triparma</taxon>
    </lineage>
</organism>
<gene>
    <name evidence="3" type="ORF">TrLO_g5747</name>
</gene>
<protein>
    <recommendedName>
        <fullName evidence="2">DUF1995 domain-containing protein</fullName>
    </recommendedName>
</protein>
<dbReference type="PANTHER" id="PTHR34051">
    <property type="entry name" value="PROTEIN LOW PSII ACCUMULATION 3, CHLOROPLASTIC"/>
    <property type="match status" value="1"/>
</dbReference>